<gene>
    <name evidence="1" type="ORF">AVEN_244645_1</name>
</gene>
<sequence>MNAVILNRSLPNAPLHTIPVLAHPFRHVIHGLSTQCKSICYGSLRSSTASTSHLCLLNSNPRLLGFHLERALSPTYLHRSHFSIYGLAVQMERLDRQIGCYPNFPPPPSKLEPPPARIPSRASPLPHLSTPVTFQHLWPCSPNGAVGYTDWLAIQTSEHTAPFLTSFSPCRPVLAWRARI</sequence>
<dbReference type="Proteomes" id="UP000499080">
    <property type="component" value="Unassembled WGS sequence"/>
</dbReference>
<protein>
    <submittedName>
        <fullName evidence="1">Uncharacterized protein</fullName>
    </submittedName>
</protein>
<name>A0A4Y2PFY6_ARAVE</name>
<proteinExistence type="predicted"/>
<organism evidence="1 2">
    <name type="scientific">Araneus ventricosus</name>
    <name type="common">Orbweaver spider</name>
    <name type="synonym">Epeira ventricosa</name>
    <dbReference type="NCBI Taxonomy" id="182803"/>
    <lineage>
        <taxon>Eukaryota</taxon>
        <taxon>Metazoa</taxon>
        <taxon>Ecdysozoa</taxon>
        <taxon>Arthropoda</taxon>
        <taxon>Chelicerata</taxon>
        <taxon>Arachnida</taxon>
        <taxon>Araneae</taxon>
        <taxon>Araneomorphae</taxon>
        <taxon>Entelegynae</taxon>
        <taxon>Araneoidea</taxon>
        <taxon>Araneidae</taxon>
        <taxon>Araneus</taxon>
    </lineage>
</organism>
<accession>A0A4Y2PFY6</accession>
<comment type="caution">
    <text evidence="1">The sequence shown here is derived from an EMBL/GenBank/DDBJ whole genome shotgun (WGS) entry which is preliminary data.</text>
</comment>
<reference evidence="1 2" key="1">
    <citation type="journal article" date="2019" name="Sci. Rep.">
        <title>Orb-weaving spider Araneus ventricosus genome elucidates the spidroin gene catalogue.</title>
        <authorList>
            <person name="Kono N."/>
            <person name="Nakamura H."/>
            <person name="Ohtoshi R."/>
            <person name="Moran D.A.P."/>
            <person name="Shinohara A."/>
            <person name="Yoshida Y."/>
            <person name="Fujiwara M."/>
            <person name="Mori M."/>
            <person name="Tomita M."/>
            <person name="Arakawa K."/>
        </authorList>
    </citation>
    <scope>NUCLEOTIDE SEQUENCE [LARGE SCALE GENOMIC DNA]</scope>
</reference>
<keyword evidence="2" id="KW-1185">Reference proteome</keyword>
<evidence type="ECO:0000313" key="1">
    <source>
        <dbReference type="EMBL" id="GBN48936.1"/>
    </source>
</evidence>
<evidence type="ECO:0000313" key="2">
    <source>
        <dbReference type="Proteomes" id="UP000499080"/>
    </source>
</evidence>
<dbReference type="AlphaFoldDB" id="A0A4Y2PFY6"/>
<dbReference type="EMBL" id="BGPR01010970">
    <property type="protein sequence ID" value="GBN48936.1"/>
    <property type="molecule type" value="Genomic_DNA"/>
</dbReference>